<reference evidence="2 3" key="1">
    <citation type="submission" date="2021-03" db="EMBL/GenBank/DDBJ databases">
        <title>Leishmania (Mundinia) martiniquensis Genome sequencing and assembly.</title>
        <authorList>
            <person name="Almutairi H."/>
            <person name="Gatherer D."/>
        </authorList>
    </citation>
    <scope>NUCLEOTIDE SEQUENCE [LARGE SCALE GENOMIC DNA]</scope>
    <source>
        <strain evidence="2">LSCM1</strain>
    </source>
</reference>
<dbReference type="KEGG" id="lmat:92518060"/>
<organism evidence="2 3">
    <name type="scientific">Leishmania martiniquensis</name>
    <dbReference type="NCBI Taxonomy" id="1580590"/>
    <lineage>
        <taxon>Eukaryota</taxon>
        <taxon>Discoba</taxon>
        <taxon>Euglenozoa</taxon>
        <taxon>Kinetoplastea</taxon>
        <taxon>Metakinetoplastina</taxon>
        <taxon>Trypanosomatida</taxon>
        <taxon>Trypanosomatidae</taxon>
        <taxon>Leishmaniinae</taxon>
        <taxon>Leishmania</taxon>
    </lineage>
</organism>
<gene>
    <name evidence="2" type="ORF">LSCM1_08213</name>
</gene>
<feature type="compositionally biased region" description="Polar residues" evidence="1">
    <location>
        <begin position="178"/>
        <end position="198"/>
    </location>
</feature>
<dbReference type="Proteomes" id="UP000673552">
    <property type="component" value="Chromosome 1"/>
</dbReference>
<evidence type="ECO:0000256" key="1">
    <source>
        <dbReference type="SAM" id="MobiDB-lite"/>
    </source>
</evidence>
<evidence type="ECO:0000313" key="3">
    <source>
        <dbReference type="Proteomes" id="UP000673552"/>
    </source>
</evidence>
<keyword evidence="3" id="KW-1185">Reference proteome</keyword>
<dbReference type="GeneID" id="92518060"/>
<feature type="region of interest" description="Disordered" evidence="1">
    <location>
        <begin position="1"/>
        <end position="56"/>
    </location>
</feature>
<proteinExistence type="predicted"/>
<comment type="caution">
    <text evidence="2">The sequence shown here is derived from an EMBL/GenBank/DDBJ whole genome shotgun (WGS) entry which is preliminary data.</text>
</comment>
<feature type="compositionally biased region" description="Low complexity" evidence="1">
    <location>
        <begin position="34"/>
        <end position="45"/>
    </location>
</feature>
<sequence>MPLSTTSAHGSEGDGGLGGRHRACSNGSGHLNRPLSPDLSSDSSLAVSHPRSVTYSRRAAGASSSFEWLKPWRTPQDCLEGGLALLYSMQETLENVRRARQAAGGELNDVHVTEHPAASTASPCQHLPPFFPRAEGGGGSSSSDSASCQSTLLSLSAYSSTHRERRPMLKCGGADGTEANSGTSSAGKCSNNNSNLQQRHSERSGGEPRALPLEGSLSLGNDSALEGEAAVAVEEVTPTCVTEAPAASVPSMVPAIPHFEELQREREVICQRLQERLRRHPHPRSEAAQRKHRTSISSNDSDNDGARSSRYPGGKYDQTARPCDA</sequence>
<dbReference type="OrthoDB" id="267011at2759"/>
<protein>
    <submittedName>
        <fullName evidence="2">Uncharacterized protein</fullName>
    </submittedName>
</protein>
<accession>A0A836H953</accession>
<feature type="region of interest" description="Disordered" evidence="1">
    <location>
        <begin position="159"/>
        <end position="220"/>
    </location>
</feature>
<feature type="region of interest" description="Disordered" evidence="1">
    <location>
        <begin position="275"/>
        <end position="325"/>
    </location>
</feature>
<dbReference type="RefSeq" id="XP_067181723.1">
    <property type="nucleotide sequence ID" value="XM_067325548.1"/>
</dbReference>
<dbReference type="EMBL" id="JAFEUZ010000001">
    <property type="protein sequence ID" value="KAG5488144.1"/>
    <property type="molecule type" value="Genomic_DNA"/>
</dbReference>
<dbReference type="AlphaFoldDB" id="A0A836H953"/>
<feature type="region of interest" description="Disordered" evidence="1">
    <location>
        <begin position="116"/>
        <end position="146"/>
    </location>
</feature>
<evidence type="ECO:0000313" key="2">
    <source>
        <dbReference type="EMBL" id="KAG5488144.1"/>
    </source>
</evidence>
<name>A0A836H953_9TRYP</name>